<feature type="transmembrane region" description="Helical" evidence="12">
    <location>
        <begin position="182"/>
        <end position="209"/>
    </location>
</feature>
<dbReference type="Gene3D" id="1.20.120.220">
    <property type="entry name" value="ATP synthase, F0 complex, subunit A"/>
    <property type="match status" value="1"/>
</dbReference>
<dbReference type="InterPro" id="IPR000568">
    <property type="entry name" value="ATP_synth_F0_asu"/>
</dbReference>
<dbReference type="GO" id="GO:0045259">
    <property type="term" value="C:proton-transporting ATP synthase complex"/>
    <property type="evidence" value="ECO:0007669"/>
    <property type="project" value="UniProtKB-KW"/>
</dbReference>
<organism evidence="13">
    <name type="scientific">Clovia sp. EMHAU-2015-Zz052918</name>
    <dbReference type="NCBI Taxonomy" id="2038646"/>
    <lineage>
        <taxon>Eukaryota</taxon>
        <taxon>Metazoa</taxon>
        <taxon>Ecdysozoa</taxon>
        <taxon>Arthropoda</taxon>
        <taxon>Hexapoda</taxon>
        <taxon>Insecta</taxon>
        <taxon>Pterygota</taxon>
        <taxon>Neoptera</taxon>
        <taxon>Paraneoptera</taxon>
        <taxon>Hemiptera</taxon>
        <taxon>Auchenorrhyncha</taxon>
        <taxon>Cercopoidea</taxon>
        <taxon>Aphrophoridae</taxon>
        <taxon>Clovia</taxon>
    </lineage>
</organism>
<dbReference type="EMBL" id="KX437730">
    <property type="protein sequence ID" value="ATD53054.1"/>
    <property type="molecule type" value="Genomic_DNA"/>
</dbReference>
<evidence type="ECO:0000256" key="5">
    <source>
        <dbReference type="ARBA" id="ARBA00022692"/>
    </source>
</evidence>
<feature type="transmembrane region" description="Helical" evidence="12">
    <location>
        <begin position="155"/>
        <end position="175"/>
    </location>
</feature>
<keyword evidence="7 12" id="KW-1133">Transmembrane helix</keyword>
<gene>
    <name evidence="13" type="primary">atp6</name>
</gene>
<feature type="transmembrane region" description="Helical" evidence="12">
    <location>
        <begin position="124"/>
        <end position="143"/>
    </location>
</feature>
<accession>A0A343K655</accession>
<proteinExistence type="inferred from homology"/>
<dbReference type="GO" id="GO:0046933">
    <property type="term" value="F:proton-transporting ATP synthase activity, rotational mechanism"/>
    <property type="evidence" value="ECO:0007669"/>
    <property type="project" value="TreeGrafter"/>
</dbReference>
<dbReference type="PRINTS" id="PR00123">
    <property type="entry name" value="ATPASEA"/>
</dbReference>
<keyword evidence="5 12" id="KW-0812">Transmembrane</keyword>
<reference evidence="13" key="1">
    <citation type="journal article" date="2017" name="Zool. J. Linn. Soc.">
        <title>Insufficient power of mitogenomic data in resolving the auchenorrhynchan monophyly.</title>
        <authorList>
            <person name="Song N."/>
            <person name="Cai W."/>
            <person name="Li H."/>
        </authorList>
    </citation>
    <scope>NUCLEOTIDE SEQUENCE</scope>
</reference>
<evidence type="ECO:0000256" key="8">
    <source>
        <dbReference type="ARBA" id="ARBA00023065"/>
    </source>
</evidence>
<dbReference type="Pfam" id="PF00119">
    <property type="entry name" value="ATP-synt_A"/>
    <property type="match status" value="1"/>
</dbReference>
<evidence type="ECO:0000256" key="4">
    <source>
        <dbReference type="ARBA" id="ARBA00022547"/>
    </source>
</evidence>
<feature type="transmembrane region" description="Helical" evidence="12">
    <location>
        <begin position="20"/>
        <end position="37"/>
    </location>
</feature>
<geneLocation type="mitochondrion" evidence="13"/>
<keyword evidence="4" id="KW-0138">CF(0)</keyword>
<dbReference type="SUPFAM" id="SSF81336">
    <property type="entry name" value="F1F0 ATP synthase subunit A"/>
    <property type="match status" value="1"/>
</dbReference>
<evidence type="ECO:0000256" key="7">
    <source>
        <dbReference type="ARBA" id="ARBA00022989"/>
    </source>
</evidence>
<dbReference type="GO" id="GO:0005743">
    <property type="term" value="C:mitochondrial inner membrane"/>
    <property type="evidence" value="ECO:0007669"/>
    <property type="project" value="UniProtKB-SubCell"/>
</dbReference>
<evidence type="ECO:0000256" key="2">
    <source>
        <dbReference type="ARBA" id="ARBA00006810"/>
    </source>
</evidence>
<keyword evidence="3" id="KW-0813">Transport</keyword>
<evidence type="ECO:0000256" key="11">
    <source>
        <dbReference type="RuleBase" id="RU004450"/>
    </source>
</evidence>
<dbReference type="AlphaFoldDB" id="A0A343K655"/>
<evidence type="ECO:0000256" key="3">
    <source>
        <dbReference type="ARBA" id="ARBA00022448"/>
    </source>
</evidence>
<keyword evidence="10" id="KW-0066">ATP synthesis</keyword>
<keyword evidence="6" id="KW-0375">Hydrogen ion transport</keyword>
<dbReference type="CDD" id="cd00310">
    <property type="entry name" value="ATP-synt_Fo_a_6"/>
    <property type="match status" value="1"/>
</dbReference>
<keyword evidence="13" id="KW-0496">Mitochondrion</keyword>
<protein>
    <recommendedName>
        <fullName evidence="11">ATP synthase subunit a</fullName>
    </recommendedName>
</protein>
<evidence type="ECO:0000256" key="10">
    <source>
        <dbReference type="ARBA" id="ARBA00023310"/>
    </source>
</evidence>
<name>A0A343K655_9HEMI</name>
<sequence>MMTNLFSVFDPSTGMFSFNWLSTYIGLFLIPLIYWYFPSRLSYMYMYIINKLFWELKLLMGFESKGNNLLFITLFIFILFNNVMGLLPYVFTSSSHLIFTLSLALPLWMMLMIFGWLNYTKKMFCHLIPLGTPPLLMPFMVLIETSSNIIRPGSLAVRLTANMIAGHLLMSLLGNMALNLNFFLLFLVFFIHFLLMIFELAVGIIQSYVFTVLMTLYSSEI</sequence>
<comment type="subcellular location">
    <subcellularLocation>
        <location evidence="1">Membrane</location>
        <topology evidence="1">Multi-pass membrane protein</topology>
    </subcellularLocation>
    <subcellularLocation>
        <location evidence="11">Mitochondrion inner membrane</location>
        <topology evidence="11">Multi-pass membrane protein</topology>
    </subcellularLocation>
</comment>
<evidence type="ECO:0000256" key="1">
    <source>
        <dbReference type="ARBA" id="ARBA00004141"/>
    </source>
</evidence>
<keyword evidence="9 12" id="KW-0472">Membrane</keyword>
<keyword evidence="8" id="KW-0406">Ion transport</keyword>
<dbReference type="InterPro" id="IPR035908">
    <property type="entry name" value="F0_ATP_A_sf"/>
</dbReference>
<dbReference type="PROSITE" id="PS00449">
    <property type="entry name" value="ATPASE_A"/>
    <property type="match status" value="1"/>
</dbReference>
<dbReference type="NCBIfam" id="TIGR01131">
    <property type="entry name" value="ATP_synt_6_or_A"/>
    <property type="match status" value="1"/>
</dbReference>
<feature type="transmembrane region" description="Helical" evidence="12">
    <location>
        <begin position="97"/>
        <end position="117"/>
    </location>
</feature>
<dbReference type="PANTHER" id="PTHR11410">
    <property type="entry name" value="ATP SYNTHASE SUBUNIT A"/>
    <property type="match status" value="1"/>
</dbReference>
<dbReference type="InterPro" id="IPR045083">
    <property type="entry name" value="ATP_synth_F0_asu_bact/mt"/>
</dbReference>
<evidence type="ECO:0000256" key="12">
    <source>
        <dbReference type="SAM" id="Phobius"/>
    </source>
</evidence>
<evidence type="ECO:0000256" key="6">
    <source>
        <dbReference type="ARBA" id="ARBA00022781"/>
    </source>
</evidence>
<comment type="similarity">
    <text evidence="2">Belongs to the ATPase A chain family.</text>
</comment>
<dbReference type="PANTHER" id="PTHR11410:SF0">
    <property type="entry name" value="ATP SYNTHASE SUBUNIT A"/>
    <property type="match status" value="1"/>
</dbReference>
<evidence type="ECO:0000256" key="9">
    <source>
        <dbReference type="ARBA" id="ARBA00023136"/>
    </source>
</evidence>
<feature type="transmembrane region" description="Helical" evidence="12">
    <location>
        <begin position="69"/>
        <end position="91"/>
    </location>
</feature>
<dbReference type="InterPro" id="IPR023011">
    <property type="entry name" value="ATP_synth_F0_asu_AS"/>
</dbReference>
<evidence type="ECO:0000313" key="13">
    <source>
        <dbReference type="EMBL" id="ATD53054.1"/>
    </source>
</evidence>